<proteinExistence type="predicted"/>
<feature type="region of interest" description="Disordered" evidence="1">
    <location>
        <begin position="38"/>
        <end position="114"/>
    </location>
</feature>
<feature type="compositionally biased region" description="Basic and acidic residues" evidence="1">
    <location>
        <begin position="137"/>
        <end position="148"/>
    </location>
</feature>
<feature type="compositionally biased region" description="Basic and acidic residues" evidence="1">
    <location>
        <begin position="89"/>
        <end position="114"/>
    </location>
</feature>
<evidence type="ECO:0000313" key="3">
    <source>
        <dbReference type="Proteomes" id="UP000221165"/>
    </source>
</evidence>
<dbReference type="EMBL" id="MIGC01002334">
    <property type="protein sequence ID" value="PHJ21277.1"/>
    <property type="molecule type" value="Genomic_DNA"/>
</dbReference>
<feature type="compositionally biased region" description="Polar residues" evidence="1">
    <location>
        <begin position="444"/>
        <end position="453"/>
    </location>
</feature>
<feature type="region of interest" description="Disordered" evidence="1">
    <location>
        <begin position="1"/>
        <end position="20"/>
    </location>
</feature>
<feature type="compositionally biased region" description="Low complexity" evidence="1">
    <location>
        <begin position="54"/>
        <end position="66"/>
    </location>
</feature>
<reference evidence="2 3" key="1">
    <citation type="journal article" date="2017" name="Int. J. Parasitol.">
        <title>The genome of the protozoan parasite Cystoisospora suis and a reverse vaccinology approach to identify vaccine candidates.</title>
        <authorList>
            <person name="Palmieri N."/>
            <person name="Shrestha A."/>
            <person name="Ruttkowski B."/>
            <person name="Beck T."/>
            <person name="Vogl C."/>
            <person name="Tomley F."/>
            <person name="Blake D.P."/>
            <person name="Joachim A."/>
        </authorList>
    </citation>
    <scope>NUCLEOTIDE SEQUENCE [LARGE SCALE GENOMIC DNA]</scope>
    <source>
        <strain evidence="2 3">Wien I</strain>
    </source>
</reference>
<protein>
    <submittedName>
        <fullName evidence="2">Uncharacterized protein</fullName>
    </submittedName>
</protein>
<dbReference type="AlphaFoldDB" id="A0A2C6KVQ5"/>
<feature type="compositionally biased region" description="Low complexity" evidence="1">
    <location>
        <begin position="157"/>
        <end position="169"/>
    </location>
</feature>
<accession>A0A2C6KVQ5</accession>
<evidence type="ECO:0000256" key="1">
    <source>
        <dbReference type="SAM" id="MobiDB-lite"/>
    </source>
</evidence>
<comment type="caution">
    <text evidence="2">The sequence shown here is derived from an EMBL/GenBank/DDBJ whole genome shotgun (WGS) entry which is preliminary data.</text>
</comment>
<feature type="region of interest" description="Disordered" evidence="1">
    <location>
        <begin position="361"/>
        <end position="501"/>
    </location>
</feature>
<organism evidence="2 3">
    <name type="scientific">Cystoisospora suis</name>
    <dbReference type="NCBI Taxonomy" id="483139"/>
    <lineage>
        <taxon>Eukaryota</taxon>
        <taxon>Sar</taxon>
        <taxon>Alveolata</taxon>
        <taxon>Apicomplexa</taxon>
        <taxon>Conoidasida</taxon>
        <taxon>Coccidia</taxon>
        <taxon>Eucoccidiorida</taxon>
        <taxon>Eimeriorina</taxon>
        <taxon>Sarcocystidae</taxon>
        <taxon>Cystoisospora</taxon>
    </lineage>
</organism>
<name>A0A2C6KVQ5_9APIC</name>
<dbReference type="Proteomes" id="UP000221165">
    <property type="component" value="Unassembled WGS sequence"/>
</dbReference>
<feature type="compositionally biased region" description="Basic and acidic residues" evidence="1">
    <location>
        <begin position="1"/>
        <end position="12"/>
    </location>
</feature>
<feature type="compositionally biased region" description="Basic and acidic residues" evidence="1">
    <location>
        <begin position="41"/>
        <end position="53"/>
    </location>
</feature>
<feature type="region of interest" description="Disordered" evidence="1">
    <location>
        <begin position="134"/>
        <end position="333"/>
    </location>
</feature>
<evidence type="ECO:0000313" key="2">
    <source>
        <dbReference type="EMBL" id="PHJ21277.1"/>
    </source>
</evidence>
<feature type="compositionally biased region" description="Basic and acidic residues" evidence="1">
    <location>
        <begin position="171"/>
        <end position="187"/>
    </location>
</feature>
<dbReference type="RefSeq" id="XP_067922961.1">
    <property type="nucleotide sequence ID" value="XM_068065061.1"/>
</dbReference>
<keyword evidence="3" id="KW-1185">Reference proteome</keyword>
<sequence length="501" mass="51403">AKQDSVDGKAAGEAKAPGLVKAVVPKIAPKGVLEAKAADGLAKRDSVDGKAAGEAKAPGLAKAADALVKQGSVGGEGGSSSLQPGVEHNTAEAKSDEKEIEAKGDAAEMKKERSMSTSISDLFYSIFGAAASQTKPEVIEKEAERNALEKPGGSLNAISQAAAAPASAPEEVSKDDLKLEPKSKAPLEPKTAPEVPLAKTSLDKAPPTKAASEAGKTDGVGSKAGPKLIQSRKSLENMASKLPLGIKKSLENINLSPPSKAATGEKAQESTTTGTPVKENAEVPIPKKALEKAASPKSLPEAVAGQDSSKADKVPESENSAPASEAKATPKALVMKKVAVPKPAPGIAKETVTSVLARKSFEKLPPAKAPGATEAKQDEGQVPLLPKKSLEKMPPPKPESPSSSPEKSETKDAPQNGGPKLLQSRKSLEKMADKLPLGIKKSLENINLKSMSSKGEEKEDAGTTPKPLLAKKSLSAIPTKALPKPGLVPKPAPEAKTAPTE</sequence>
<feature type="non-terminal residue" evidence="2">
    <location>
        <position position="1"/>
    </location>
</feature>
<dbReference type="GeneID" id="94428272"/>
<dbReference type="VEuPathDB" id="ToxoDB:CSUI_004880"/>
<gene>
    <name evidence="2" type="ORF">CSUI_004880</name>
</gene>